<dbReference type="PANTHER" id="PTHR30341:SF0">
    <property type="entry name" value="NA(+)_H(+) ANTIPORTER NHAA"/>
    <property type="match status" value="1"/>
</dbReference>
<dbReference type="PANTHER" id="PTHR30341">
    <property type="entry name" value="SODIUM ION/PROTON ANTIPORTER NHAA-RELATED"/>
    <property type="match status" value="1"/>
</dbReference>
<evidence type="ECO:0000256" key="4">
    <source>
        <dbReference type="ARBA" id="ARBA00022989"/>
    </source>
</evidence>
<evidence type="ECO:0000256" key="7">
    <source>
        <dbReference type="SAM" id="Phobius"/>
    </source>
</evidence>
<keyword evidence="5 7" id="KW-0472">Membrane</keyword>
<sequence length="106" mass="12079">MATDIAFALGIMALLSKQVPLPLKIFLLALAIIDDLGAIVVIALFFSHGLSVQALIFSAVAIIVLILLNRFKVSRTLRLYGRRCNFMGFRIKVWCACYFSRRYYWF</sequence>
<proteinExistence type="predicted"/>
<dbReference type="Proteomes" id="UP000249936">
    <property type="component" value="Unassembled WGS sequence"/>
</dbReference>
<dbReference type="GO" id="GO:0015385">
    <property type="term" value="F:sodium:proton antiporter activity"/>
    <property type="evidence" value="ECO:0007669"/>
    <property type="project" value="TreeGrafter"/>
</dbReference>
<keyword evidence="6" id="KW-0813">Transport</keyword>
<dbReference type="InterPro" id="IPR004670">
    <property type="entry name" value="NhaA"/>
</dbReference>
<reference evidence="8 9" key="1">
    <citation type="submission" date="2018-06" db="EMBL/GenBank/DDBJ databases">
        <authorList>
            <consortium name="Pathogen Informatics"/>
            <person name="Doyle S."/>
        </authorList>
    </citation>
    <scope>NUCLEOTIDE SEQUENCE [LARGE SCALE GENOMIC DNA]</scope>
    <source>
        <strain evidence="8 9">NCTC11872</strain>
    </source>
</reference>
<evidence type="ECO:0000313" key="8">
    <source>
        <dbReference type="EMBL" id="SPX42802.1"/>
    </source>
</evidence>
<keyword evidence="6" id="KW-0915">Sodium</keyword>
<organism evidence="8 9">
    <name type="scientific">Haemophilus influenzae</name>
    <dbReference type="NCBI Taxonomy" id="727"/>
    <lineage>
        <taxon>Bacteria</taxon>
        <taxon>Pseudomonadati</taxon>
        <taxon>Pseudomonadota</taxon>
        <taxon>Gammaproteobacteria</taxon>
        <taxon>Pasteurellales</taxon>
        <taxon>Pasteurellaceae</taxon>
        <taxon>Haemophilus</taxon>
    </lineage>
</organism>
<dbReference type="Gene3D" id="1.20.1530.10">
    <property type="entry name" value="Na+/H+ antiporter like domain"/>
    <property type="match status" value="1"/>
</dbReference>
<protein>
    <submittedName>
        <fullName evidence="8">Na(+)/H(+) antiporter</fullName>
    </submittedName>
</protein>
<evidence type="ECO:0000256" key="5">
    <source>
        <dbReference type="ARBA" id="ARBA00023136"/>
    </source>
</evidence>
<keyword evidence="6" id="KW-0406">Ion transport</keyword>
<evidence type="ECO:0000313" key="9">
    <source>
        <dbReference type="Proteomes" id="UP000249936"/>
    </source>
</evidence>
<evidence type="ECO:0000256" key="2">
    <source>
        <dbReference type="ARBA" id="ARBA00022475"/>
    </source>
</evidence>
<keyword evidence="2" id="KW-1003">Cell membrane</keyword>
<dbReference type="EMBL" id="UASK01000009">
    <property type="protein sequence ID" value="SPX42802.1"/>
    <property type="molecule type" value="Genomic_DNA"/>
</dbReference>
<feature type="transmembrane region" description="Helical" evidence="7">
    <location>
        <begin position="52"/>
        <end position="71"/>
    </location>
</feature>
<comment type="subcellular location">
    <subcellularLocation>
        <location evidence="1">Cell inner membrane</location>
        <topology evidence="1">Multi-pass membrane protein</topology>
    </subcellularLocation>
</comment>
<keyword evidence="3 7" id="KW-0812">Transmembrane</keyword>
<accession>A0A2X1QR04</accession>
<gene>
    <name evidence="8" type="primary">nhaA_3</name>
    <name evidence="8" type="ORF">NCTC11872_02448</name>
</gene>
<dbReference type="GO" id="GO:0006885">
    <property type="term" value="P:regulation of pH"/>
    <property type="evidence" value="ECO:0007669"/>
    <property type="project" value="InterPro"/>
</dbReference>
<dbReference type="AlphaFoldDB" id="A0A2X1QR04"/>
<keyword evidence="6" id="KW-0739">Sodium transport</keyword>
<dbReference type="GO" id="GO:0005886">
    <property type="term" value="C:plasma membrane"/>
    <property type="evidence" value="ECO:0007669"/>
    <property type="project" value="UniProtKB-SubCell"/>
</dbReference>
<evidence type="ECO:0000256" key="6">
    <source>
        <dbReference type="ARBA" id="ARBA00023201"/>
    </source>
</evidence>
<evidence type="ECO:0000256" key="3">
    <source>
        <dbReference type="ARBA" id="ARBA00022692"/>
    </source>
</evidence>
<dbReference type="Pfam" id="PF06965">
    <property type="entry name" value="Na_H_antiport_1"/>
    <property type="match status" value="1"/>
</dbReference>
<keyword evidence="4 7" id="KW-1133">Transmembrane helix</keyword>
<name>A0A2X1QR04_HAEIF</name>
<feature type="transmembrane region" description="Helical" evidence="7">
    <location>
        <begin position="25"/>
        <end position="46"/>
    </location>
</feature>
<evidence type="ECO:0000256" key="1">
    <source>
        <dbReference type="ARBA" id="ARBA00004429"/>
    </source>
</evidence>
<dbReference type="InterPro" id="IPR023171">
    <property type="entry name" value="Na/H_antiporter_dom_sf"/>
</dbReference>